<evidence type="ECO:0000313" key="7">
    <source>
        <dbReference type="Proteomes" id="UP001295423"/>
    </source>
</evidence>
<organism evidence="6 7">
    <name type="scientific">Cylindrotheca closterium</name>
    <dbReference type="NCBI Taxonomy" id="2856"/>
    <lineage>
        <taxon>Eukaryota</taxon>
        <taxon>Sar</taxon>
        <taxon>Stramenopiles</taxon>
        <taxon>Ochrophyta</taxon>
        <taxon>Bacillariophyta</taxon>
        <taxon>Bacillariophyceae</taxon>
        <taxon>Bacillariophycidae</taxon>
        <taxon>Bacillariales</taxon>
        <taxon>Bacillariaceae</taxon>
        <taxon>Cylindrotheca</taxon>
    </lineage>
</organism>
<dbReference type="NCBIfam" id="TIGR01378">
    <property type="entry name" value="thi_PPkinase"/>
    <property type="match status" value="1"/>
</dbReference>
<evidence type="ECO:0000256" key="3">
    <source>
        <dbReference type="ARBA" id="ARBA00022777"/>
    </source>
</evidence>
<dbReference type="Gene3D" id="3.40.50.10240">
    <property type="entry name" value="Thiamin pyrophosphokinase, catalytic domain"/>
    <property type="match status" value="1"/>
</dbReference>
<dbReference type="InterPro" id="IPR007371">
    <property type="entry name" value="TPK_catalytic"/>
</dbReference>
<accession>A0AAD2FL71</accession>
<comment type="caution">
    <text evidence="6">The sequence shown here is derived from an EMBL/GenBank/DDBJ whole genome shotgun (WGS) entry which is preliminary data.</text>
</comment>
<evidence type="ECO:0000259" key="5">
    <source>
        <dbReference type="SMART" id="SM00983"/>
    </source>
</evidence>
<dbReference type="InterPro" id="IPR036371">
    <property type="entry name" value="TPK_B1-bd_sf"/>
</dbReference>
<evidence type="ECO:0000256" key="2">
    <source>
        <dbReference type="ARBA" id="ARBA00022741"/>
    </source>
</evidence>
<dbReference type="GO" id="GO:0030975">
    <property type="term" value="F:thiamine binding"/>
    <property type="evidence" value="ECO:0007669"/>
    <property type="project" value="InterPro"/>
</dbReference>
<dbReference type="InterPro" id="IPR007373">
    <property type="entry name" value="Thiamin_PyroPKinase_B1-bd"/>
</dbReference>
<dbReference type="GO" id="GO:0006772">
    <property type="term" value="P:thiamine metabolic process"/>
    <property type="evidence" value="ECO:0007669"/>
    <property type="project" value="InterPro"/>
</dbReference>
<dbReference type="InterPro" id="IPR036759">
    <property type="entry name" value="TPK_catalytic_sf"/>
</dbReference>
<dbReference type="PANTHER" id="PTHR13622">
    <property type="entry name" value="THIAMIN PYROPHOSPHOKINASE"/>
    <property type="match status" value="1"/>
</dbReference>
<dbReference type="GO" id="GO:0016301">
    <property type="term" value="F:kinase activity"/>
    <property type="evidence" value="ECO:0007669"/>
    <property type="project" value="UniProtKB-KW"/>
</dbReference>
<proteinExistence type="predicted"/>
<sequence>MAMKFTSPFIEQTSSNAPKIALIILNLPIPKPPSVCFQKLWNLSLVRICADGGANRLYSATYPSTDYIPDKIVGDLDSLLPEVQAHFEKHKTEVTHDKCQDTNDLDKALKRCEGYDKVFIYGAYGGRFDQEMASFYTLYKWATTFKNQIYLYSEENCSFLIAPNVKTEIKMPFYDETVPSNRFGEGPTCGLIPLGMSCESITTTGLKWNLNGDTPLSFSTFISSSNRMMEPTITVEASQPIVFTAEITKLERKDY</sequence>
<dbReference type="Pfam" id="PF04265">
    <property type="entry name" value="TPK_B1_binding"/>
    <property type="match status" value="1"/>
</dbReference>
<protein>
    <recommendedName>
        <fullName evidence="5">Thiamin pyrophosphokinase thiamin-binding domain-containing protein</fullName>
    </recommendedName>
</protein>
<dbReference type="SMART" id="SM00983">
    <property type="entry name" value="TPK_B1_binding"/>
    <property type="match status" value="1"/>
</dbReference>
<evidence type="ECO:0000313" key="6">
    <source>
        <dbReference type="EMBL" id="CAJ1946259.1"/>
    </source>
</evidence>
<dbReference type="GO" id="GO:0004788">
    <property type="term" value="F:thiamine diphosphokinase activity"/>
    <property type="evidence" value="ECO:0007669"/>
    <property type="project" value="InterPro"/>
</dbReference>
<dbReference type="GO" id="GO:0005524">
    <property type="term" value="F:ATP binding"/>
    <property type="evidence" value="ECO:0007669"/>
    <property type="project" value="UniProtKB-KW"/>
</dbReference>
<feature type="domain" description="Thiamin pyrophosphokinase thiamin-binding" evidence="5">
    <location>
        <begin position="184"/>
        <end position="241"/>
    </location>
</feature>
<keyword evidence="1" id="KW-0808">Transferase</keyword>
<keyword evidence="2" id="KW-0547">Nucleotide-binding</keyword>
<keyword evidence="4" id="KW-0067">ATP-binding</keyword>
<dbReference type="CDD" id="cd07995">
    <property type="entry name" value="TPK"/>
    <property type="match status" value="1"/>
</dbReference>
<dbReference type="SUPFAM" id="SSF63862">
    <property type="entry name" value="Thiamin pyrophosphokinase, substrate-binding domain"/>
    <property type="match status" value="1"/>
</dbReference>
<dbReference type="GO" id="GO:0009229">
    <property type="term" value="P:thiamine diphosphate biosynthetic process"/>
    <property type="evidence" value="ECO:0007669"/>
    <property type="project" value="InterPro"/>
</dbReference>
<gene>
    <name evidence="6" type="ORF">CYCCA115_LOCUS10400</name>
</gene>
<dbReference type="Proteomes" id="UP001295423">
    <property type="component" value="Unassembled WGS sequence"/>
</dbReference>
<evidence type="ECO:0000256" key="4">
    <source>
        <dbReference type="ARBA" id="ARBA00022840"/>
    </source>
</evidence>
<dbReference type="Pfam" id="PF04263">
    <property type="entry name" value="TPK_catalytic"/>
    <property type="match status" value="1"/>
</dbReference>
<dbReference type="EMBL" id="CAKOGP040001668">
    <property type="protein sequence ID" value="CAJ1946259.1"/>
    <property type="molecule type" value="Genomic_DNA"/>
</dbReference>
<name>A0AAD2FL71_9STRA</name>
<dbReference type="PANTHER" id="PTHR13622:SF8">
    <property type="entry name" value="THIAMIN PYROPHOSPHOKINASE 1"/>
    <property type="match status" value="1"/>
</dbReference>
<dbReference type="SUPFAM" id="SSF63999">
    <property type="entry name" value="Thiamin pyrophosphokinase, catalytic domain"/>
    <property type="match status" value="1"/>
</dbReference>
<reference evidence="6" key="1">
    <citation type="submission" date="2023-08" db="EMBL/GenBank/DDBJ databases">
        <authorList>
            <person name="Audoor S."/>
            <person name="Bilcke G."/>
        </authorList>
    </citation>
    <scope>NUCLEOTIDE SEQUENCE</scope>
</reference>
<dbReference type="InterPro" id="IPR006282">
    <property type="entry name" value="Thi_PPkinase"/>
</dbReference>
<keyword evidence="7" id="KW-1185">Reference proteome</keyword>
<evidence type="ECO:0000256" key="1">
    <source>
        <dbReference type="ARBA" id="ARBA00022679"/>
    </source>
</evidence>
<keyword evidence="3" id="KW-0418">Kinase</keyword>
<dbReference type="AlphaFoldDB" id="A0AAD2FL71"/>